<dbReference type="Pfam" id="PF17918">
    <property type="entry name" value="TetR_C_15"/>
    <property type="match status" value="1"/>
</dbReference>
<dbReference type="RefSeq" id="WP_169739837.1">
    <property type="nucleotide sequence ID" value="NZ_JAGSOG010000127.1"/>
</dbReference>
<keyword evidence="1" id="KW-0805">Transcription regulation</keyword>
<dbReference type="PANTHER" id="PTHR30055">
    <property type="entry name" value="HTH-TYPE TRANSCRIPTIONAL REGULATOR RUTR"/>
    <property type="match status" value="1"/>
</dbReference>
<evidence type="ECO:0000256" key="5">
    <source>
        <dbReference type="SAM" id="MobiDB-lite"/>
    </source>
</evidence>
<dbReference type="PROSITE" id="PS50977">
    <property type="entry name" value="HTH_TETR_2"/>
    <property type="match status" value="1"/>
</dbReference>
<dbReference type="GO" id="GO:0003700">
    <property type="term" value="F:DNA-binding transcription factor activity"/>
    <property type="evidence" value="ECO:0007669"/>
    <property type="project" value="TreeGrafter"/>
</dbReference>
<organism evidence="7 8">
    <name type="scientific">Actinospica durhamensis</name>
    <dbReference type="NCBI Taxonomy" id="1508375"/>
    <lineage>
        <taxon>Bacteria</taxon>
        <taxon>Bacillati</taxon>
        <taxon>Actinomycetota</taxon>
        <taxon>Actinomycetes</taxon>
        <taxon>Catenulisporales</taxon>
        <taxon>Actinospicaceae</taxon>
        <taxon>Actinospica</taxon>
    </lineage>
</organism>
<protein>
    <submittedName>
        <fullName evidence="7">TetR/AcrR family transcriptional regulator</fullName>
    </submittedName>
</protein>
<comment type="caution">
    <text evidence="7">The sequence shown here is derived from an EMBL/GenBank/DDBJ whole genome shotgun (WGS) entry which is preliminary data.</text>
</comment>
<keyword evidence="2 4" id="KW-0238">DNA-binding</keyword>
<evidence type="ECO:0000313" key="8">
    <source>
        <dbReference type="Proteomes" id="UP000675781"/>
    </source>
</evidence>
<dbReference type="PRINTS" id="PR00455">
    <property type="entry name" value="HTHTETR"/>
</dbReference>
<dbReference type="InterPro" id="IPR001647">
    <property type="entry name" value="HTH_TetR"/>
</dbReference>
<dbReference type="InterPro" id="IPR041669">
    <property type="entry name" value="TetR_C_15"/>
</dbReference>
<keyword evidence="8" id="KW-1185">Reference proteome</keyword>
<evidence type="ECO:0000256" key="1">
    <source>
        <dbReference type="ARBA" id="ARBA00023015"/>
    </source>
</evidence>
<feature type="DNA-binding region" description="H-T-H motif" evidence="4">
    <location>
        <begin position="58"/>
        <end position="77"/>
    </location>
</feature>
<feature type="region of interest" description="Disordered" evidence="5">
    <location>
        <begin position="1"/>
        <end position="36"/>
    </location>
</feature>
<dbReference type="Proteomes" id="UP000675781">
    <property type="component" value="Unassembled WGS sequence"/>
</dbReference>
<feature type="compositionally biased region" description="Basic and acidic residues" evidence="5">
    <location>
        <begin position="1"/>
        <end position="18"/>
    </location>
</feature>
<sequence length="232" mass="25824">MPAAMRSDDPRIPRDKESQPAGARRRRQPVQARSRETVERILEATDALIEESGVDAATTRAIAERAGITAPSLYRFFADREQIFDALIELHLDRLGVFLAEAEAGWSPSSLADIVERELGAHATYFADHPNTARLWLDGRVSPTVRAEVRDYNRHLAERLRLMAIAAGFADHQTDPLVFTLVVELGDRILDLAFRESRIPDPAVIRQGSVALTAYLQAALRPQPRSGRILTP</sequence>
<dbReference type="Pfam" id="PF00440">
    <property type="entry name" value="TetR_N"/>
    <property type="match status" value="1"/>
</dbReference>
<accession>A0A941IQE7</accession>
<dbReference type="EMBL" id="JAGSOG010000127">
    <property type="protein sequence ID" value="MBR7836144.1"/>
    <property type="molecule type" value="Genomic_DNA"/>
</dbReference>
<evidence type="ECO:0000256" key="2">
    <source>
        <dbReference type="ARBA" id="ARBA00023125"/>
    </source>
</evidence>
<dbReference type="AlphaFoldDB" id="A0A941IQE7"/>
<name>A0A941IQE7_9ACTN</name>
<evidence type="ECO:0000256" key="3">
    <source>
        <dbReference type="ARBA" id="ARBA00023163"/>
    </source>
</evidence>
<gene>
    <name evidence="7" type="ORF">KDL01_22900</name>
</gene>
<dbReference type="GO" id="GO:0000976">
    <property type="term" value="F:transcription cis-regulatory region binding"/>
    <property type="evidence" value="ECO:0007669"/>
    <property type="project" value="TreeGrafter"/>
</dbReference>
<evidence type="ECO:0000313" key="7">
    <source>
        <dbReference type="EMBL" id="MBR7836144.1"/>
    </source>
</evidence>
<evidence type="ECO:0000256" key="4">
    <source>
        <dbReference type="PROSITE-ProRule" id="PRU00335"/>
    </source>
</evidence>
<dbReference type="Gene3D" id="1.10.357.10">
    <property type="entry name" value="Tetracycline Repressor, domain 2"/>
    <property type="match status" value="1"/>
</dbReference>
<reference evidence="7" key="1">
    <citation type="submission" date="2021-04" db="EMBL/GenBank/DDBJ databases">
        <title>Genome based classification of Actinospica acidithermotolerans sp. nov., an actinobacterium isolated from an Indonesian hot spring.</title>
        <authorList>
            <person name="Kusuma A.B."/>
            <person name="Putra K.E."/>
            <person name="Nafisah S."/>
            <person name="Loh J."/>
            <person name="Nouioui I."/>
            <person name="Goodfellow M."/>
        </authorList>
    </citation>
    <scope>NUCLEOTIDE SEQUENCE</scope>
    <source>
        <strain evidence="7">CSCA 57</strain>
    </source>
</reference>
<keyword evidence="3" id="KW-0804">Transcription</keyword>
<feature type="domain" description="HTH tetR-type" evidence="6">
    <location>
        <begin position="35"/>
        <end position="95"/>
    </location>
</feature>
<dbReference type="InterPro" id="IPR050109">
    <property type="entry name" value="HTH-type_TetR-like_transc_reg"/>
</dbReference>
<dbReference type="PANTHER" id="PTHR30055:SF234">
    <property type="entry name" value="HTH-TYPE TRANSCRIPTIONAL REGULATOR BETI"/>
    <property type="match status" value="1"/>
</dbReference>
<proteinExistence type="predicted"/>
<dbReference type="InterPro" id="IPR009057">
    <property type="entry name" value="Homeodomain-like_sf"/>
</dbReference>
<evidence type="ECO:0000259" key="6">
    <source>
        <dbReference type="PROSITE" id="PS50977"/>
    </source>
</evidence>
<dbReference type="SUPFAM" id="SSF46689">
    <property type="entry name" value="Homeodomain-like"/>
    <property type="match status" value="1"/>
</dbReference>